<dbReference type="Gene3D" id="3.60.110.10">
    <property type="entry name" value="Carbon-nitrogen hydrolase"/>
    <property type="match status" value="1"/>
</dbReference>
<dbReference type="SUPFAM" id="SSF56317">
    <property type="entry name" value="Carbon-nitrogen hydrolase"/>
    <property type="match status" value="1"/>
</dbReference>
<dbReference type="InterPro" id="IPR003010">
    <property type="entry name" value="C-N_Hydrolase"/>
</dbReference>
<dbReference type="PROSITE" id="PS50263">
    <property type="entry name" value="CN_HYDROLASE"/>
    <property type="match status" value="1"/>
</dbReference>
<dbReference type="InterPro" id="IPR036526">
    <property type="entry name" value="C-N_Hydrolase_sf"/>
</dbReference>
<evidence type="ECO:0000259" key="1">
    <source>
        <dbReference type="PROSITE" id="PS50263"/>
    </source>
</evidence>
<dbReference type="GO" id="GO:0008418">
    <property type="term" value="F:protein-N-terminal asparagine amidohydrolase activity"/>
    <property type="evidence" value="ECO:0007669"/>
    <property type="project" value="InterPro"/>
</dbReference>
<dbReference type="AlphaFoldDB" id="A0AAD7CAH3"/>
<keyword evidence="2" id="KW-0378">Hydrolase</keyword>
<name>A0AAD7CAH3_9AGAR</name>
<dbReference type="InterPro" id="IPR039703">
    <property type="entry name" value="Nta1"/>
</dbReference>
<reference evidence="2" key="1">
    <citation type="submission" date="2023-03" db="EMBL/GenBank/DDBJ databases">
        <title>Massive genome expansion in bonnet fungi (Mycena s.s.) driven by repeated elements and novel gene families across ecological guilds.</title>
        <authorList>
            <consortium name="Lawrence Berkeley National Laboratory"/>
            <person name="Harder C.B."/>
            <person name="Miyauchi S."/>
            <person name="Viragh M."/>
            <person name="Kuo A."/>
            <person name="Thoen E."/>
            <person name="Andreopoulos B."/>
            <person name="Lu D."/>
            <person name="Skrede I."/>
            <person name="Drula E."/>
            <person name="Henrissat B."/>
            <person name="Morin E."/>
            <person name="Kohler A."/>
            <person name="Barry K."/>
            <person name="LaButti K."/>
            <person name="Morin E."/>
            <person name="Salamov A."/>
            <person name="Lipzen A."/>
            <person name="Mereny Z."/>
            <person name="Hegedus B."/>
            <person name="Baldrian P."/>
            <person name="Stursova M."/>
            <person name="Weitz H."/>
            <person name="Taylor A."/>
            <person name="Grigoriev I.V."/>
            <person name="Nagy L.G."/>
            <person name="Martin F."/>
            <person name="Kauserud H."/>
        </authorList>
    </citation>
    <scope>NUCLEOTIDE SEQUENCE</scope>
    <source>
        <strain evidence="2">9284</strain>
    </source>
</reference>
<sequence>MMARLSPRIAIVQFQPKLGQVQANMAKARELCRGIPPQSVDLICLPEMAFSGYSFDSAAAIEPYLEPRHTGPTSQFCAELARSHKCYVAAGYPERLEPSEASPDSAVGANCAALYGPEGDPVGVYRKTNLFRTDTTWAMAGTGFTTFALPPPLGNVTLGICMDLNAMPPYEWSIAEGPYELADYCIESKTQVLVLLNAWLDSGEVPEDEYDMRTIDFWAKRLRPLWQLSQEGSSDSDPDSSQKEETFVVVCNRGGVEMETKFAGSSAIFRMTHGRGKDGILRAALGREDEDVLIWDSGAVKRQDDE</sequence>
<evidence type="ECO:0000313" key="3">
    <source>
        <dbReference type="Proteomes" id="UP001221142"/>
    </source>
</evidence>
<dbReference type="GO" id="GO:0070773">
    <property type="term" value="F:protein-N-terminal glutamine amidohydrolase activity"/>
    <property type="evidence" value="ECO:0007669"/>
    <property type="project" value="InterPro"/>
</dbReference>
<protein>
    <submittedName>
        <fullName evidence="2">Carbon-nitrogen hydrolase</fullName>
    </submittedName>
</protein>
<proteinExistence type="predicted"/>
<dbReference type="GO" id="GO:0030163">
    <property type="term" value="P:protein catabolic process"/>
    <property type="evidence" value="ECO:0007669"/>
    <property type="project" value="TreeGrafter"/>
</dbReference>
<dbReference type="Pfam" id="PF00795">
    <property type="entry name" value="CN_hydrolase"/>
    <property type="match status" value="1"/>
</dbReference>
<dbReference type="PANTHER" id="PTHR11750:SF26">
    <property type="entry name" value="PROTEIN N-TERMINAL AMIDASE"/>
    <property type="match status" value="1"/>
</dbReference>
<dbReference type="Proteomes" id="UP001221142">
    <property type="component" value="Unassembled WGS sequence"/>
</dbReference>
<accession>A0AAD7CAH3</accession>
<dbReference type="EMBL" id="JARKIF010000003">
    <property type="protein sequence ID" value="KAJ7643739.1"/>
    <property type="molecule type" value="Genomic_DNA"/>
</dbReference>
<keyword evidence="3" id="KW-1185">Reference proteome</keyword>
<gene>
    <name evidence="2" type="ORF">FB45DRAFT_895917</name>
</gene>
<comment type="caution">
    <text evidence="2">The sequence shown here is derived from an EMBL/GenBank/DDBJ whole genome shotgun (WGS) entry which is preliminary data.</text>
</comment>
<feature type="domain" description="CN hydrolase" evidence="1">
    <location>
        <begin position="7"/>
        <end position="302"/>
    </location>
</feature>
<organism evidence="2 3">
    <name type="scientific">Roridomyces roridus</name>
    <dbReference type="NCBI Taxonomy" id="1738132"/>
    <lineage>
        <taxon>Eukaryota</taxon>
        <taxon>Fungi</taxon>
        <taxon>Dikarya</taxon>
        <taxon>Basidiomycota</taxon>
        <taxon>Agaricomycotina</taxon>
        <taxon>Agaricomycetes</taxon>
        <taxon>Agaricomycetidae</taxon>
        <taxon>Agaricales</taxon>
        <taxon>Marasmiineae</taxon>
        <taxon>Mycenaceae</taxon>
        <taxon>Roridomyces</taxon>
    </lineage>
</organism>
<evidence type="ECO:0000313" key="2">
    <source>
        <dbReference type="EMBL" id="KAJ7643739.1"/>
    </source>
</evidence>
<dbReference type="PANTHER" id="PTHR11750">
    <property type="entry name" value="PROTEIN N-TERMINAL AMIDASE"/>
    <property type="match status" value="1"/>
</dbReference>